<evidence type="ECO:0000256" key="2">
    <source>
        <dbReference type="ARBA" id="ARBA00022630"/>
    </source>
</evidence>
<organism evidence="6 7">
    <name type="scientific">Melghirimyces profundicolus</name>
    <dbReference type="NCBI Taxonomy" id="1242148"/>
    <lineage>
        <taxon>Bacteria</taxon>
        <taxon>Bacillati</taxon>
        <taxon>Bacillota</taxon>
        <taxon>Bacilli</taxon>
        <taxon>Bacillales</taxon>
        <taxon>Thermoactinomycetaceae</taxon>
        <taxon>Melghirimyces</taxon>
    </lineage>
</organism>
<dbReference type="Gene3D" id="3.50.50.60">
    <property type="entry name" value="FAD/NAD(P)-binding domain"/>
    <property type="match status" value="1"/>
</dbReference>
<name>A0A2T6B167_9BACL</name>
<dbReference type="AlphaFoldDB" id="A0A2T6B167"/>
<dbReference type="EMBL" id="QBKR01000039">
    <property type="protein sequence ID" value="PTX49811.1"/>
    <property type="molecule type" value="Genomic_DNA"/>
</dbReference>
<keyword evidence="2" id="KW-0285">Flavoprotein</keyword>
<proteinExistence type="predicted"/>
<evidence type="ECO:0000259" key="5">
    <source>
        <dbReference type="Pfam" id="PF01266"/>
    </source>
</evidence>
<dbReference type="InterPro" id="IPR006076">
    <property type="entry name" value="FAD-dep_OxRdtase"/>
</dbReference>
<dbReference type="NCBIfam" id="NF008425">
    <property type="entry name" value="PRK11259.1"/>
    <property type="match status" value="1"/>
</dbReference>
<dbReference type="PANTHER" id="PTHR10961:SF7">
    <property type="entry name" value="FAD DEPENDENT OXIDOREDUCTASE DOMAIN-CONTAINING PROTEIN"/>
    <property type="match status" value="1"/>
</dbReference>
<dbReference type="RefSeq" id="WP_211308310.1">
    <property type="nucleotide sequence ID" value="NZ_QBKR01000039.1"/>
</dbReference>
<dbReference type="Pfam" id="PF01266">
    <property type="entry name" value="DAO"/>
    <property type="match status" value="1"/>
</dbReference>
<evidence type="ECO:0000256" key="4">
    <source>
        <dbReference type="ARBA" id="ARBA00023002"/>
    </source>
</evidence>
<dbReference type="PANTHER" id="PTHR10961">
    <property type="entry name" value="PEROXISOMAL SARCOSINE OXIDASE"/>
    <property type="match status" value="1"/>
</dbReference>
<evidence type="ECO:0000313" key="6">
    <source>
        <dbReference type="EMBL" id="PTX49811.1"/>
    </source>
</evidence>
<dbReference type="Proteomes" id="UP000244240">
    <property type="component" value="Unassembled WGS sequence"/>
</dbReference>
<dbReference type="GO" id="GO:0050660">
    <property type="term" value="F:flavin adenine dinucleotide binding"/>
    <property type="evidence" value="ECO:0007669"/>
    <property type="project" value="InterPro"/>
</dbReference>
<comment type="caution">
    <text evidence="6">The sequence shown here is derived from an EMBL/GenBank/DDBJ whole genome shotgun (WGS) entry which is preliminary data.</text>
</comment>
<dbReference type="GO" id="GO:0008115">
    <property type="term" value="F:sarcosine oxidase activity"/>
    <property type="evidence" value="ECO:0007669"/>
    <property type="project" value="TreeGrafter"/>
</dbReference>
<accession>A0A2T6B167</accession>
<evidence type="ECO:0000256" key="3">
    <source>
        <dbReference type="ARBA" id="ARBA00022827"/>
    </source>
</evidence>
<dbReference type="SUPFAM" id="SSF51905">
    <property type="entry name" value="FAD/NAD(P)-binding domain"/>
    <property type="match status" value="1"/>
</dbReference>
<sequence length="375" mass="41201">MNAVYDVIVAGLGGIGSAAAYHLAKRGERVLGVDRFHPPHSLGSSHGHTRIFRQAYLEGSSYVPLAQKSCELWKRLERETGKDVFAPVGGLMIGPPDCPIVKSTVLSAERYGLPYQMLTAADTARRFPAYLLQRDEVAVYEEAAGVLFPESCIQAHLTAAVRHGSEIQTRNPVLQWTARNGGVTVHTEKGVYQAERLVLSAGAWNPQLFGFTVPLEVERKVPAWFQPAESPRMFEPGRFPAFVWHCTKELNIYGLPGFNGEGTKVGVHQGGLKGAPDDLPRQASLAEVEELRRLVARRFPLLNQTPVTVDTCLYTNTPDGHFVLGPHPGYQNVFVAGGFSGHGFKFCSILGEIIADLAIESQTDFDIRMFSPTRF</sequence>
<keyword evidence="7" id="KW-1185">Reference proteome</keyword>
<keyword evidence="3" id="KW-0274">FAD</keyword>
<dbReference type="Gene3D" id="3.30.9.10">
    <property type="entry name" value="D-Amino Acid Oxidase, subunit A, domain 2"/>
    <property type="match status" value="1"/>
</dbReference>
<feature type="domain" description="FAD dependent oxidoreductase" evidence="5">
    <location>
        <begin position="6"/>
        <end position="357"/>
    </location>
</feature>
<dbReference type="SUPFAM" id="SSF54373">
    <property type="entry name" value="FAD-linked reductases, C-terminal domain"/>
    <property type="match status" value="1"/>
</dbReference>
<dbReference type="InterPro" id="IPR036188">
    <property type="entry name" value="FAD/NAD-bd_sf"/>
</dbReference>
<reference evidence="6 7" key="1">
    <citation type="submission" date="2018-04" db="EMBL/GenBank/DDBJ databases">
        <title>Genomic Encyclopedia of Archaeal and Bacterial Type Strains, Phase II (KMG-II): from individual species to whole genera.</title>
        <authorList>
            <person name="Goeker M."/>
        </authorList>
    </citation>
    <scope>NUCLEOTIDE SEQUENCE [LARGE SCALE GENOMIC DNA]</scope>
    <source>
        <strain evidence="6 7">DSM 45787</strain>
    </source>
</reference>
<protein>
    <submittedName>
        <fullName evidence="6">Sarcosine oxidase</fullName>
    </submittedName>
</protein>
<dbReference type="InterPro" id="IPR045170">
    <property type="entry name" value="MTOX"/>
</dbReference>
<evidence type="ECO:0000313" key="7">
    <source>
        <dbReference type="Proteomes" id="UP000244240"/>
    </source>
</evidence>
<evidence type="ECO:0000256" key="1">
    <source>
        <dbReference type="ARBA" id="ARBA00001974"/>
    </source>
</evidence>
<keyword evidence="4" id="KW-0560">Oxidoreductase</keyword>
<comment type="cofactor">
    <cofactor evidence="1">
        <name>FAD</name>
        <dbReference type="ChEBI" id="CHEBI:57692"/>
    </cofactor>
</comment>
<gene>
    <name evidence="6" type="ORF">C8P63_1396</name>
</gene>